<feature type="transmembrane region" description="Helical" evidence="6">
    <location>
        <begin position="41"/>
        <end position="66"/>
    </location>
</feature>
<comment type="subcellular location">
    <subcellularLocation>
        <location evidence="1">Cell membrane</location>
        <topology evidence="1">Multi-pass membrane protein</topology>
    </subcellularLocation>
</comment>
<dbReference type="InterPro" id="IPR001123">
    <property type="entry name" value="LeuE-type"/>
</dbReference>
<evidence type="ECO:0000256" key="5">
    <source>
        <dbReference type="ARBA" id="ARBA00023136"/>
    </source>
</evidence>
<proteinExistence type="predicted"/>
<dbReference type="Pfam" id="PF01810">
    <property type="entry name" value="LysE"/>
    <property type="match status" value="1"/>
</dbReference>
<keyword evidence="5 6" id="KW-0472">Membrane</keyword>
<evidence type="ECO:0000256" key="2">
    <source>
        <dbReference type="ARBA" id="ARBA00022475"/>
    </source>
</evidence>
<dbReference type="Proteomes" id="UP000231638">
    <property type="component" value="Unassembled WGS sequence"/>
</dbReference>
<dbReference type="PIRSF" id="PIRSF006324">
    <property type="entry name" value="LeuE"/>
    <property type="match status" value="1"/>
</dbReference>
<feature type="transmembrane region" description="Helical" evidence="6">
    <location>
        <begin position="6"/>
        <end position="29"/>
    </location>
</feature>
<comment type="caution">
    <text evidence="7">The sequence shown here is derived from an EMBL/GenBank/DDBJ whole genome shotgun (WGS) entry which is preliminary data.</text>
</comment>
<protein>
    <submittedName>
        <fullName evidence="7">LysE family translocator</fullName>
    </submittedName>
</protein>
<gene>
    <name evidence="7" type="ORF">CFH80_07060</name>
</gene>
<dbReference type="EMBL" id="DLUG01000185">
    <property type="protein sequence ID" value="DAB36020.1"/>
    <property type="molecule type" value="Genomic_DNA"/>
</dbReference>
<name>A0A2D3WAB7_9BACT</name>
<evidence type="ECO:0000256" key="6">
    <source>
        <dbReference type="SAM" id="Phobius"/>
    </source>
</evidence>
<accession>A0A2D3WAB7</accession>
<keyword evidence="2" id="KW-1003">Cell membrane</keyword>
<feature type="transmembrane region" description="Helical" evidence="6">
    <location>
        <begin position="149"/>
        <end position="175"/>
    </location>
</feature>
<feature type="transmembrane region" description="Helical" evidence="6">
    <location>
        <begin position="72"/>
        <end position="92"/>
    </location>
</feature>
<dbReference type="STRING" id="366522.GCA_001548055_01812"/>
<dbReference type="RefSeq" id="WP_041962575.1">
    <property type="nucleotide sequence ID" value="NZ_AP014724.1"/>
</dbReference>
<feature type="transmembrane region" description="Helical" evidence="6">
    <location>
        <begin position="117"/>
        <end position="137"/>
    </location>
</feature>
<dbReference type="PANTHER" id="PTHR30086:SF20">
    <property type="entry name" value="ARGININE EXPORTER PROTEIN ARGO-RELATED"/>
    <property type="match status" value="1"/>
</dbReference>
<evidence type="ECO:0000256" key="3">
    <source>
        <dbReference type="ARBA" id="ARBA00022692"/>
    </source>
</evidence>
<reference evidence="7 8" key="1">
    <citation type="journal article" date="2017" name="Front. Microbiol.">
        <title>Comparative Genomic Analysis of the Class Epsilonproteobacteria and Proposed Reclassification to Epsilonbacteraeota (phyl. nov.).</title>
        <authorList>
            <person name="Waite D.W."/>
            <person name="Vanwonterghem I."/>
            <person name="Rinke C."/>
            <person name="Parks D.H."/>
            <person name="Zhang Y."/>
            <person name="Takai K."/>
            <person name="Sievert S.M."/>
            <person name="Simon J."/>
            <person name="Campbell B.J."/>
            <person name="Hanson T.E."/>
            <person name="Woyke T."/>
            <person name="Klotz M.G."/>
            <person name="Hugenholtz P."/>
        </authorList>
    </citation>
    <scope>NUCLEOTIDE SEQUENCE [LARGE SCALE GENOMIC DNA]</scope>
    <source>
        <strain evidence="7">UBA11420</strain>
    </source>
</reference>
<evidence type="ECO:0000313" key="8">
    <source>
        <dbReference type="Proteomes" id="UP000231638"/>
    </source>
</evidence>
<dbReference type="AlphaFoldDB" id="A0A2D3WAB7"/>
<evidence type="ECO:0000313" key="7">
    <source>
        <dbReference type="EMBL" id="DAB36020.1"/>
    </source>
</evidence>
<evidence type="ECO:0000256" key="1">
    <source>
        <dbReference type="ARBA" id="ARBA00004651"/>
    </source>
</evidence>
<evidence type="ECO:0000256" key="4">
    <source>
        <dbReference type="ARBA" id="ARBA00022989"/>
    </source>
</evidence>
<organism evidence="7 8">
    <name type="scientific">Sulfurospirillum cavolei</name>
    <dbReference type="NCBI Taxonomy" id="366522"/>
    <lineage>
        <taxon>Bacteria</taxon>
        <taxon>Pseudomonadati</taxon>
        <taxon>Campylobacterota</taxon>
        <taxon>Epsilonproteobacteria</taxon>
        <taxon>Campylobacterales</taxon>
        <taxon>Sulfurospirillaceae</taxon>
        <taxon>Sulfurospirillum</taxon>
    </lineage>
</organism>
<keyword evidence="4 6" id="KW-1133">Transmembrane helix</keyword>
<dbReference type="GO" id="GO:0015171">
    <property type="term" value="F:amino acid transmembrane transporter activity"/>
    <property type="evidence" value="ECO:0007669"/>
    <property type="project" value="TreeGrafter"/>
</dbReference>
<sequence length="208" mass="22574">MLDLQTIAMFITASTLLALAPGPDILFVLTQSMSQGSRSGIAIALGLCSGLIFHTTAVALGVAVIFQTSLLAFTLLKMIGAAYLLYLAFMAFKDASKSKLETDKTPIRLVSLYKRGIFMNITNPKVSIFFLAFLPQFTRPEAGNVTGQIFMLGALFMLSAFVVFFFVSLLAGRVGQWFSQTQNGEKILNRVAGTIFAALAFKLAFTSR</sequence>
<dbReference type="GO" id="GO:0005886">
    <property type="term" value="C:plasma membrane"/>
    <property type="evidence" value="ECO:0007669"/>
    <property type="project" value="UniProtKB-SubCell"/>
</dbReference>
<dbReference type="PANTHER" id="PTHR30086">
    <property type="entry name" value="ARGININE EXPORTER PROTEIN ARGO"/>
    <property type="match status" value="1"/>
</dbReference>
<keyword evidence="3 6" id="KW-0812">Transmembrane</keyword>